<feature type="transmembrane region" description="Helical" evidence="8">
    <location>
        <begin position="186"/>
        <end position="211"/>
    </location>
</feature>
<dbReference type="AlphaFoldDB" id="A0A167NJT5"/>
<dbReference type="GO" id="GO:0008374">
    <property type="term" value="F:O-acyltransferase activity"/>
    <property type="evidence" value="ECO:0007669"/>
    <property type="project" value="InterPro"/>
</dbReference>
<feature type="domain" description="Wax synthase" evidence="9">
    <location>
        <begin position="215"/>
        <end position="303"/>
    </location>
</feature>
<evidence type="ECO:0000259" key="9">
    <source>
        <dbReference type="Pfam" id="PF13813"/>
    </source>
</evidence>
<name>A0A167NJT5_CALVF</name>
<evidence type="ECO:0000313" key="10">
    <source>
        <dbReference type="EMBL" id="KZO97793.1"/>
    </source>
</evidence>
<comment type="pathway">
    <text evidence="2">Secondary metabolite biosynthesis.</text>
</comment>
<evidence type="ECO:0000256" key="5">
    <source>
        <dbReference type="ARBA" id="ARBA00022692"/>
    </source>
</evidence>
<accession>A0A167NJT5</accession>
<dbReference type="InterPro" id="IPR032805">
    <property type="entry name" value="Wax_synthase_dom"/>
</dbReference>
<protein>
    <recommendedName>
        <fullName evidence="9">Wax synthase domain-containing protein</fullName>
    </recommendedName>
</protein>
<dbReference type="InterPro" id="IPR044851">
    <property type="entry name" value="Wax_synthase"/>
</dbReference>
<dbReference type="OrthoDB" id="1077582at2759"/>
<evidence type="ECO:0000256" key="7">
    <source>
        <dbReference type="ARBA" id="ARBA00023136"/>
    </source>
</evidence>
<dbReference type="Proteomes" id="UP000076738">
    <property type="component" value="Unassembled WGS sequence"/>
</dbReference>
<keyword evidence="4" id="KW-0808">Transferase</keyword>
<dbReference type="EMBL" id="KV417278">
    <property type="protein sequence ID" value="KZO97793.1"/>
    <property type="molecule type" value="Genomic_DNA"/>
</dbReference>
<keyword evidence="5 8" id="KW-0812">Transmembrane</keyword>
<feature type="transmembrane region" description="Helical" evidence="8">
    <location>
        <begin position="32"/>
        <end position="52"/>
    </location>
</feature>
<comment type="similarity">
    <text evidence="3">Belongs to the wax synthase family.</text>
</comment>
<keyword evidence="6 8" id="KW-1133">Transmembrane helix</keyword>
<evidence type="ECO:0000256" key="1">
    <source>
        <dbReference type="ARBA" id="ARBA00004141"/>
    </source>
</evidence>
<reference evidence="10 11" key="1">
    <citation type="journal article" date="2016" name="Mol. Biol. Evol.">
        <title>Comparative Genomics of Early-Diverging Mushroom-Forming Fungi Provides Insights into the Origins of Lignocellulose Decay Capabilities.</title>
        <authorList>
            <person name="Nagy L.G."/>
            <person name="Riley R."/>
            <person name="Tritt A."/>
            <person name="Adam C."/>
            <person name="Daum C."/>
            <person name="Floudas D."/>
            <person name="Sun H."/>
            <person name="Yadav J.S."/>
            <person name="Pangilinan J."/>
            <person name="Larsson K.H."/>
            <person name="Matsuura K."/>
            <person name="Barry K."/>
            <person name="Labutti K."/>
            <person name="Kuo R."/>
            <person name="Ohm R.A."/>
            <person name="Bhattacharya S.S."/>
            <person name="Shirouzu T."/>
            <person name="Yoshinaga Y."/>
            <person name="Martin F.M."/>
            <person name="Grigoriev I.V."/>
            <person name="Hibbett D.S."/>
        </authorList>
    </citation>
    <scope>NUCLEOTIDE SEQUENCE [LARGE SCALE GENOMIC DNA]</scope>
    <source>
        <strain evidence="10 11">TUFC12733</strain>
    </source>
</reference>
<keyword evidence="7 8" id="KW-0472">Membrane</keyword>
<dbReference type="STRING" id="1330018.A0A167NJT5"/>
<dbReference type="Pfam" id="PF13813">
    <property type="entry name" value="MBOAT_2"/>
    <property type="match status" value="1"/>
</dbReference>
<keyword evidence="11" id="KW-1185">Reference proteome</keyword>
<feature type="transmembrane region" description="Helical" evidence="8">
    <location>
        <begin position="136"/>
        <end position="158"/>
    </location>
</feature>
<evidence type="ECO:0000313" key="11">
    <source>
        <dbReference type="Proteomes" id="UP000076738"/>
    </source>
</evidence>
<comment type="subcellular location">
    <subcellularLocation>
        <location evidence="1">Membrane</location>
        <topology evidence="1">Multi-pass membrane protein</topology>
    </subcellularLocation>
</comment>
<gene>
    <name evidence="10" type="ORF">CALVIDRAFT_562690</name>
</gene>
<sequence>MPSPLQPLINLLLPSLLCTLGLLSSSTMVRRLLVGTIFASVFYVIICIPPPSPREGMYNAHTLVTTALLASDFLALHDPATDFWNKDGKVFKLSGLSWTKIKWALDLSNNFRGIGWNFEAKHLWTSAGKKESRVRFVLRHLLGIASCLLVMDLAQTLYRNRPACPTGGSIFQDGLGWQVVYNLAEWINMAGAMLLMHSLAAAVTVPLFIYGPEDWPDMFGRLQDGYTVRKFWGRTWHQLHRRFLTTHAKFFAQEVLALPRGKRLTTYVELFIVFFISGIVHASGGFAFLGTFSGALESLVFFVLQAVCITGEDFVIQLGKRAGLKDTTLTRCIGYAWVVAWLAFSNPVRSESLARAGLWDQADQPQLGLVQGLIERLGVIPPTRTKMLST</sequence>
<dbReference type="GO" id="GO:0016020">
    <property type="term" value="C:membrane"/>
    <property type="evidence" value="ECO:0007669"/>
    <property type="project" value="UniProtKB-SubCell"/>
</dbReference>
<evidence type="ECO:0000256" key="4">
    <source>
        <dbReference type="ARBA" id="ARBA00022679"/>
    </source>
</evidence>
<proteinExistence type="inferred from homology"/>
<evidence type="ECO:0000256" key="2">
    <source>
        <dbReference type="ARBA" id="ARBA00005179"/>
    </source>
</evidence>
<dbReference type="PANTHER" id="PTHR31595">
    <property type="entry name" value="LONG-CHAIN-ALCOHOL O-FATTY-ACYLTRANSFERASE 3-RELATED"/>
    <property type="match status" value="1"/>
</dbReference>
<dbReference type="GO" id="GO:0006629">
    <property type="term" value="P:lipid metabolic process"/>
    <property type="evidence" value="ECO:0007669"/>
    <property type="project" value="InterPro"/>
</dbReference>
<evidence type="ECO:0000256" key="6">
    <source>
        <dbReference type="ARBA" id="ARBA00022989"/>
    </source>
</evidence>
<organism evidence="10 11">
    <name type="scientific">Calocera viscosa (strain TUFC12733)</name>
    <dbReference type="NCBI Taxonomy" id="1330018"/>
    <lineage>
        <taxon>Eukaryota</taxon>
        <taxon>Fungi</taxon>
        <taxon>Dikarya</taxon>
        <taxon>Basidiomycota</taxon>
        <taxon>Agaricomycotina</taxon>
        <taxon>Dacrymycetes</taxon>
        <taxon>Dacrymycetales</taxon>
        <taxon>Dacrymycetaceae</taxon>
        <taxon>Calocera</taxon>
    </lineage>
</organism>
<dbReference type="PANTHER" id="PTHR31595:SF57">
    <property type="entry name" value="OS04G0481900 PROTEIN"/>
    <property type="match status" value="1"/>
</dbReference>
<feature type="transmembrane region" description="Helical" evidence="8">
    <location>
        <begin position="270"/>
        <end position="292"/>
    </location>
</feature>
<evidence type="ECO:0000256" key="8">
    <source>
        <dbReference type="SAM" id="Phobius"/>
    </source>
</evidence>
<evidence type="ECO:0000256" key="3">
    <source>
        <dbReference type="ARBA" id="ARBA00007282"/>
    </source>
</evidence>